<dbReference type="Proteomes" id="UP000036902">
    <property type="component" value="Chromosome"/>
</dbReference>
<evidence type="ECO:0008006" key="3">
    <source>
        <dbReference type="Google" id="ProtNLM"/>
    </source>
</evidence>
<organism evidence="1 2">
    <name type="scientific">Thauera humireducens</name>
    <dbReference type="NCBI Taxonomy" id="1134435"/>
    <lineage>
        <taxon>Bacteria</taxon>
        <taxon>Pseudomonadati</taxon>
        <taxon>Pseudomonadota</taxon>
        <taxon>Betaproteobacteria</taxon>
        <taxon>Rhodocyclales</taxon>
        <taxon>Zoogloeaceae</taxon>
        <taxon>Thauera</taxon>
    </lineage>
</organism>
<evidence type="ECO:0000313" key="2">
    <source>
        <dbReference type="Proteomes" id="UP000036902"/>
    </source>
</evidence>
<dbReference type="KEGG" id="thu:AC731_007035"/>
<sequence length="66" mass="7404">MATPNANQIKHALRQQGHTLKSWSEANGFKYRDVSEVIRGIRRGNYGTGRDIRLKLGLPVDEQIAA</sequence>
<dbReference type="NCBIfam" id="TIGR04111">
    <property type="entry name" value="BcepMu_gp16"/>
    <property type="match status" value="1"/>
</dbReference>
<dbReference type="InterPro" id="IPR026365">
    <property type="entry name" value="BcepMu_gp16"/>
</dbReference>
<name>A0A127K441_9RHOO</name>
<accession>A0A127K441</accession>
<proteinExistence type="predicted"/>
<gene>
    <name evidence="1" type="ORF">AC731_007035</name>
</gene>
<reference evidence="2" key="1">
    <citation type="submission" date="2016-03" db="EMBL/GenBank/DDBJ databases">
        <authorList>
            <person name="Ma C."/>
            <person name="Zhou S."/>
            <person name="Yang G."/>
        </authorList>
    </citation>
    <scope>NUCLEOTIDE SEQUENCE [LARGE SCALE GENOMIC DNA]</scope>
    <source>
        <strain evidence="2">SgZ-1</strain>
    </source>
</reference>
<dbReference type="STRING" id="1134435.AC731_007035"/>
<dbReference type="AlphaFoldDB" id="A0A127K441"/>
<dbReference type="RefSeq" id="WP_048702926.1">
    <property type="nucleotide sequence ID" value="NZ_CP014646.1"/>
</dbReference>
<keyword evidence="2" id="KW-1185">Reference proteome</keyword>
<evidence type="ECO:0000313" key="1">
    <source>
        <dbReference type="EMBL" id="AMO36716.1"/>
    </source>
</evidence>
<dbReference type="EMBL" id="CP014646">
    <property type="protein sequence ID" value="AMO36716.1"/>
    <property type="molecule type" value="Genomic_DNA"/>
</dbReference>
<protein>
    <recommendedName>
        <fullName evidence="3">DNA-binding protein</fullName>
    </recommendedName>
</protein>